<dbReference type="Pfam" id="PF07715">
    <property type="entry name" value="Plug"/>
    <property type="match status" value="1"/>
</dbReference>
<evidence type="ECO:0000256" key="6">
    <source>
        <dbReference type="ARBA" id="ARBA00023237"/>
    </source>
</evidence>
<dbReference type="Gene3D" id="2.40.170.20">
    <property type="entry name" value="TonB-dependent receptor, beta-barrel domain"/>
    <property type="match status" value="1"/>
</dbReference>
<evidence type="ECO:0000256" key="3">
    <source>
        <dbReference type="ARBA" id="ARBA00022452"/>
    </source>
</evidence>
<evidence type="ECO:0000256" key="5">
    <source>
        <dbReference type="ARBA" id="ARBA00023136"/>
    </source>
</evidence>
<dbReference type="Pfam" id="PF13715">
    <property type="entry name" value="CarbopepD_reg_2"/>
    <property type="match status" value="1"/>
</dbReference>
<reference evidence="9" key="1">
    <citation type="submission" date="2011-03" db="EMBL/GenBank/DDBJ databases">
        <title>Complete sequence of Sphingobacterium sp. 21.</title>
        <authorList>
            <consortium name="US DOE Joint Genome Institute"/>
            <person name="Lucas S."/>
            <person name="Copeland A."/>
            <person name="Lapidus A."/>
            <person name="Cheng J.-F."/>
            <person name="Goodwin L."/>
            <person name="Pitluck S."/>
            <person name="Davenport K."/>
            <person name="Detter J.C."/>
            <person name="Han C."/>
            <person name="Tapia R."/>
            <person name="Land M."/>
            <person name="Hauser L."/>
            <person name="Kyrpides N."/>
            <person name="Ivanova N."/>
            <person name="Ovchinnikova G."/>
            <person name="Pagani I."/>
            <person name="Siebers A.K."/>
            <person name="Allgaier M."/>
            <person name="Thelen M.P."/>
            <person name="Hugenholtz P."/>
            <person name="Woyke T."/>
        </authorList>
    </citation>
    <scope>NUCLEOTIDE SEQUENCE</scope>
    <source>
        <strain evidence="9">21</strain>
    </source>
</reference>
<proteinExistence type="inferred from homology"/>
<evidence type="ECO:0000259" key="8">
    <source>
        <dbReference type="Pfam" id="PF07715"/>
    </source>
</evidence>
<evidence type="ECO:0000313" key="9">
    <source>
        <dbReference type="EMBL" id="ADZ76741.1"/>
    </source>
</evidence>
<evidence type="ECO:0000256" key="2">
    <source>
        <dbReference type="ARBA" id="ARBA00022448"/>
    </source>
</evidence>
<keyword evidence="9" id="KW-0675">Receptor</keyword>
<organism evidence="9">
    <name type="scientific">Sphingobacterium sp. (strain 21)</name>
    <dbReference type="NCBI Taxonomy" id="743722"/>
    <lineage>
        <taxon>Bacteria</taxon>
        <taxon>Pseudomonadati</taxon>
        <taxon>Bacteroidota</taxon>
        <taxon>Sphingobacteriia</taxon>
        <taxon>Sphingobacteriales</taxon>
        <taxon>Sphingobacteriaceae</taxon>
        <taxon>Sphingobacterium</taxon>
    </lineage>
</organism>
<dbReference type="InterPro" id="IPR037066">
    <property type="entry name" value="Plug_dom_sf"/>
</dbReference>
<comment type="subcellular location">
    <subcellularLocation>
        <location evidence="1 7">Cell outer membrane</location>
        <topology evidence="1 7">Multi-pass membrane protein</topology>
    </subcellularLocation>
</comment>
<dbReference type="SUPFAM" id="SSF56935">
    <property type="entry name" value="Porins"/>
    <property type="match status" value="1"/>
</dbReference>
<dbReference type="AlphaFoldDB" id="F4CF48"/>
<dbReference type="SUPFAM" id="SSF49464">
    <property type="entry name" value="Carboxypeptidase regulatory domain-like"/>
    <property type="match status" value="1"/>
</dbReference>
<dbReference type="KEGG" id="shg:Sph21_0154"/>
<keyword evidence="6 7" id="KW-0998">Cell outer membrane</keyword>
<evidence type="ECO:0000256" key="4">
    <source>
        <dbReference type="ARBA" id="ARBA00022692"/>
    </source>
</evidence>
<dbReference type="InterPro" id="IPR023997">
    <property type="entry name" value="TonB-dep_OMP_SusC/RagA_CS"/>
</dbReference>
<evidence type="ECO:0000256" key="7">
    <source>
        <dbReference type="PROSITE-ProRule" id="PRU01360"/>
    </source>
</evidence>
<keyword evidence="2 7" id="KW-0813">Transport</keyword>
<dbReference type="NCBIfam" id="TIGR04057">
    <property type="entry name" value="SusC_RagA_signa"/>
    <property type="match status" value="1"/>
</dbReference>
<comment type="similarity">
    <text evidence="7">Belongs to the TonB-dependent receptor family.</text>
</comment>
<protein>
    <submittedName>
        <fullName evidence="9">TonB-dependent receptor plug</fullName>
    </submittedName>
</protein>
<feature type="domain" description="TonB-dependent receptor plug" evidence="8">
    <location>
        <begin position="113"/>
        <end position="252"/>
    </location>
</feature>
<dbReference type="Gene3D" id="2.60.40.1120">
    <property type="entry name" value="Carboxypeptidase-like, regulatory domain"/>
    <property type="match status" value="1"/>
</dbReference>
<keyword evidence="3 7" id="KW-1134">Transmembrane beta strand</keyword>
<dbReference type="GO" id="GO:0009279">
    <property type="term" value="C:cell outer membrane"/>
    <property type="evidence" value="ECO:0007669"/>
    <property type="project" value="UniProtKB-SubCell"/>
</dbReference>
<dbReference type="HOGENOM" id="CLU_004317_0_1_10"/>
<keyword evidence="5 7" id="KW-0472">Membrane</keyword>
<dbReference type="InterPro" id="IPR036942">
    <property type="entry name" value="Beta-barrel_TonB_sf"/>
</dbReference>
<dbReference type="InterPro" id="IPR023996">
    <property type="entry name" value="TonB-dep_OMP_SusC/RagA"/>
</dbReference>
<dbReference type="eggNOG" id="COG4771">
    <property type="taxonomic scope" value="Bacteria"/>
</dbReference>
<dbReference type="NCBIfam" id="TIGR04056">
    <property type="entry name" value="OMP_RagA_SusC"/>
    <property type="match status" value="1"/>
</dbReference>
<dbReference type="InterPro" id="IPR008969">
    <property type="entry name" value="CarboxyPept-like_regulatory"/>
</dbReference>
<accession>F4CF48</accession>
<dbReference type="Gene3D" id="2.170.130.10">
    <property type="entry name" value="TonB-dependent receptor, plug domain"/>
    <property type="match status" value="1"/>
</dbReference>
<keyword evidence="4 7" id="KW-0812">Transmembrane</keyword>
<dbReference type="InterPro" id="IPR039426">
    <property type="entry name" value="TonB-dep_rcpt-like"/>
</dbReference>
<dbReference type="STRING" id="743722.Sph21_0154"/>
<dbReference type="OrthoDB" id="9768177at2"/>
<evidence type="ECO:0000256" key="1">
    <source>
        <dbReference type="ARBA" id="ARBA00004571"/>
    </source>
</evidence>
<dbReference type="PATRIC" id="fig|743722.3.peg.161"/>
<dbReference type="InterPro" id="IPR012910">
    <property type="entry name" value="Plug_dom"/>
</dbReference>
<dbReference type="PROSITE" id="PS52016">
    <property type="entry name" value="TONB_DEPENDENT_REC_3"/>
    <property type="match status" value="1"/>
</dbReference>
<name>F4CF48_SPHS2</name>
<gene>
    <name evidence="9" type="ordered locus">Sph21_0154</name>
</gene>
<dbReference type="EMBL" id="CP002584">
    <property type="protein sequence ID" value="ADZ76741.1"/>
    <property type="molecule type" value="Genomic_DNA"/>
</dbReference>
<sequence>MKYIYLLIITLLPVAAYCQQVKGRVYNTEGETLPDISIRVKGSGAETKTDSQGNFIVNVPNSNNMLLFSGIGYQPLEAKALFGIDMQIHLNPDISILDEVQVIAYGTTTKRYNLGSVTTVKSEDIRKQPVTNPLAALQGRVPGLAVTSTSGLPGSNYNLQIRGQNTLNSTLASVVPIDNPLFIIDGVPFSPQNRNVNQLASVQSPGNSVVSNNPYGGFSPFNSINPSDIESIEVLRDADATAIYGSRGGNGVILITTKKGKTGKTDFQMDLSHGISSVGETMRMMNTQEYLMMRKEAIANGGLEPNLTQDSEGYAPDLLLFDPNKETDWKEYFLGNNAKNTIANLSLSGGTTNTQFRIGAGFNRNTYVYPGDFGDRRANFLVNLNHASNDKRFRIQFSSNYSYYKNNSSGNRNLLEAFKLDPNYPDLLDDNGNLVWTYRGIPLGRGGTLANPLSYLKNKYHVRNNNLTGNLQFSYEIISGLKAGASFGYNTLYTDEYSGTPKAAINPILNTQASANFGKNNFSTWIIEPQIEYQKSIHRHSFNFLVGSTLQRDINERTMITGTGYINDNLIESISTATTRNASDGFNEYKYAAMFSRLHYRFDNRYLLSLNARRDGSSRFGPGRQFGNFGSIALGWLFSEENIFKDKLQFLSYGKLRGSYGVTGSDATSDYQYLSRWQTTLYTYDGTLGYIPQNLFNPSLSWASTKKFEAALELGFVQDRIFLTTTYYKNRSEDQLVSYNLPTMTGFFNIAANWEAKVQNSGIELLLQSTNVKNGQFTWSSSFNLSIPKNKLLSFPGLESSSYLTRYVLGQSLNTVLGFKYAGVSEETGVFRFYDAEGNVTDSPRRPSSGKLNDYQNLGDLDPEFFGGFLNSFSYRNFQFDIFLEFRKQMGVNYMQQVYSYLPGSQMNLPAVLLDRWQSPGDRATHQKYSTQYTDVYNAASNFVRSDGAYSDASYIRFKTISLSYNLHNELLQRIKVKNLRIFCNAQNLFTITDYLGNDPETQSIYAVPTLKTVVLGLQLNL</sequence>